<feature type="transmembrane region" description="Helical" evidence="2">
    <location>
        <begin position="309"/>
        <end position="330"/>
    </location>
</feature>
<feature type="transmembrane region" description="Helical" evidence="2">
    <location>
        <begin position="37"/>
        <end position="65"/>
    </location>
</feature>
<dbReference type="EMBL" id="CP115965">
    <property type="protein sequence ID" value="WZW99613.1"/>
    <property type="molecule type" value="Genomic_DNA"/>
</dbReference>
<keyword evidence="4" id="KW-1185">Reference proteome</keyword>
<feature type="transmembrane region" description="Helical" evidence="2">
    <location>
        <begin position="366"/>
        <end position="391"/>
    </location>
</feature>
<feature type="transmembrane region" description="Helical" evidence="2">
    <location>
        <begin position="136"/>
        <end position="161"/>
    </location>
</feature>
<name>A0ABZ3CAP0_9ACTN</name>
<evidence type="ECO:0000313" key="3">
    <source>
        <dbReference type="EMBL" id="WZW99613.1"/>
    </source>
</evidence>
<feature type="transmembrane region" description="Helical" evidence="2">
    <location>
        <begin position="208"/>
        <end position="230"/>
    </location>
</feature>
<dbReference type="Proteomes" id="UP001434337">
    <property type="component" value="Chromosome"/>
</dbReference>
<evidence type="ECO:0000313" key="4">
    <source>
        <dbReference type="Proteomes" id="UP001434337"/>
    </source>
</evidence>
<dbReference type="Pfam" id="PF19877">
    <property type="entry name" value="DUF6350"/>
    <property type="match status" value="1"/>
</dbReference>
<accession>A0ABZ3CAP0</accession>
<protein>
    <submittedName>
        <fullName evidence="3">DUF6350 family protein</fullName>
    </submittedName>
</protein>
<keyword evidence="2" id="KW-0812">Transmembrane</keyword>
<dbReference type="RefSeq" id="WP_342373217.1">
    <property type="nucleotide sequence ID" value="NZ_CP115965.1"/>
</dbReference>
<organism evidence="3 4">
    <name type="scientific">Propioniciclava soli</name>
    <dbReference type="NCBI Taxonomy" id="2775081"/>
    <lineage>
        <taxon>Bacteria</taxon>
        <taxon>Bacillati</taxon>
        <taxon>Actinomycetota</taxon>
        <taxon>Actinomycetes</taxon>
        <taxon>Propionibacteriales</taxon>
        <taxon>Propionibacteriaceae</taxon>
        <taxon>Propioniciclava</taxon>
    </lineage>
</organism>
<reference evidence="3 4" key="1">
    <citation type="journal article" date="2023" name="Environ Microbiome">
        <title>A coral-associated actinobacterium mitigates coral bleaching under heat stress.</title>
        <authorList>
            <person name="Li J."/>
            <person name="Zou Y."/>
            <person name="Li Q."/>
            <person name="Zhang J."/>
            <person name="Bourne D.G."/>
            <person name="Lyu Y."/>
            <person name="Liu C."/>
            <person name="Zhang S."/>
        </authorList>
    </citation>
    <scope>NUCLEOTIDE SEQUENCE [LARGE SCALE GENOMIC DNA]</scope>
    <source>
        <strain evidence="3 4">SCSIO 13291</strain>
    </source>
</reference>
<gene>
    <name evidence="3" type="ORF">PCC79_05300</name>
</gene>
<sequence length="460" mass="45958">MPTSHSTRPARLPLTVSSPGEPEASETAPLGMPHVPWLAAALVWSAAVAVMGLATVAVLVIVGWLTALRTAPSAVVQTVGQVWLSVHGVAAEVHPLTWHLAPLTVTFTLGAVCAVVAHHVAGQIDPDGVATPRSRWLAWAGLVAACGVAYAAACGLIASLVATPEQAGAVLAPSFALAATGAALGGLRGAELDPGSFLPGRARRLPGAIGVGVTVLAAGALLALAVGLVAHHEQVSAAVEALGPDAVGSALLVLLHLSYGPNIVGWAGSYVLGAGVTFGPGTLVTPGTTQVGALPAVPVFGALPVVPSLWSWGFLAVGPLAGAAAAWWMLRRPVTDPDTHAATPGGGMWTRGNGAMAPFPRVHMPLAAVTIGWAALAGLATAAVWVGFSWLTRGDLGTARLVGMGPVFPDLLWWAAGPITAGALVVGGIVALRAHRRCSGAPTPPQEESEPVGVGASAAS</sequence>
<feature type="region of interest" description="Disordered" evidence="1">
    <location>
        <begin position="1"/>
        <end position="28"/>
    </location>
</feature>
<keyword evidence="2" id="KW-1133">Transmembrane helix</keyword>
<evidence type="ECO:0000256" key="1">
    <source>
        <dbReference type="SAM" id="MobiDB-lite"/>
    </source>
</evidence>
<feature type="transmembrane region" description="Helical" evidence="2">
    <location>
        <begin position="411"/>
        <end position="432"/>
    </location>
</feature>
<evidence type="ECO:0000256" key="2">
    <source>
        <dbReference type="SAM" id="Phobius"/>
    </source>
</evidence>
<dbReference type="InterPro" id="IPR045931">
    <property type="entry name" value="DUF6350"/>
</dbReference>
<feature type="region of interest" description="Disordered" evidence="1">
    <location>
        <begin position="439"/>
        <end position="460"/>
    </location>
</feature>
<feature type="transmembrane region" description="Helical" evidence="2">
    <location>
        <begin position="167"/>
        <end position="187"/>
    </location>
</feature>
<keyword evidence="2" id="KW-0472">Membrane</keyword>
<proteinExistence type="predicted"/>